<dbReference type="Proteomes" id="UP000247591">
    <property type="component" value="Unassembled WGS sequence"/>
</dbReference>
<evidence type="ECO:0000256" key="1">
    <source>
        <dbReference type="SAM" id="Phobius"/>
    </source>
</evidence>
<dbReference type="InterPro" id="IPR052897">
    <property type="entry name" value="Sec-Metab_Biosynth_Hydrolase"/>
</dbReference>
<sequence length="280" mass="29620">MPSTQAASCTTLILRVAAVFLLILATAGFTAIPATASGSSKPTIVLVHGAFADASGWRDVAANLSARGYPVHTFDNPLRGPRYDSTQLERHLAMISGPIVLVGHSYGGAVITNTHDPDVVANVYIAAFAPDQGEFVQGLLNPLTFPGSRILPPALQLKLVDDPTGIGGKNIDGYIGQPYFHEVFAQDVSSDVAADMFAHQKSAALVANLEPSGAPSWRTVPSWYLLSQQDRVIPPASQRFMSSRAAPGRTTEIDASHASLVSQPSEVIDIVIGAAQETHR</sequence>
<evidence type="ECO:0000313" key="4">
    <source>
        <dbReference type="Proteomes" id="UP000247591"/>
    </source>
</evidence>
<protein>
    <submittedName>
        <fullName evidence="3">Pimeloyl-ACP methyl ester carboxylesterase</fullName>
    </submittedName>
</protein>
<dbReference type="Gene3D" id="3.40.50.1820">
    <property type="entry name" value="alpha/beta hydrolase"/>
    <property type="match status" value="1"/>
</dbReference>
<gene>
    <name evidence="3" type="ORF">DFR67_10630</name>
</gene>
<dbReference type="GO" id="GO:0003824">
    <property type="term" value="F:catalytic activity"/>
    <property type="evidence" value="ECO:0007669"/>
    <property type="project" value="UniProtKB-ARBA"/>
</dbReference>
<dbReference type="OrthoDB" id="9814966at2"/>
<dbReference type="SUPFAM" id="SSF53474">
    <property type="entry name" value="alpha/beta-Hydrolases"/>
    <property type="match status" value="1"/>
</dbReference>
<organism evidence="3 4">
    <name type="scientific">Williamsia limnetica</name>
    <dbReference type="NCBI Taxonomy" id="882452"/>
    <lineage>
        <taxon>Bacteria</taxon>
        <taxon>Bacillati</taxon>
        <taxon>Actinomycetota</taxon>
        <taxon>Actinomycetes</taxon>
        <taxon>Mycobacteriales</taxon>
        <taxon>Nocardiaceae</taxon>
        <taxon>Williamsia</taxon>
    </lineage>
</organism>
<reference evidence="3 4" key="1">
    <citation type="submission" date="2018-06" db="EMBL/GenBank/DDBJ databases">
        <title>Genomic Encyclopedia of Type Strains, Phase IV (KMG-IV): sequencing the most valuable type-strain genomes for metagenomic binning, comparative biology and taxonomic classification.</title>
        <authorList>
            <person name="Goeker M."/>
        </authorList>
    </citation>
    <scope>NUCLEOTIDE SEQUENCE [LARGE SCALE GENOMIC DNA]</scope>
    <source>
        <strain evidence="3 4">DSM 45521</strain>
    </source>
</reference>
<name>A0A318RQ52_WILLI</name>
<dbReference type="RefSeq" id="WP_110469606.1">
    <property type="nucleotide sequence ID" value="NZ_QJSP01000006.1"/>
</dbReference>
<keyword evidence="4" id="KW-1185">Reference proteome</keyword>
<dbReference type="InterPro" id="IPR000073">
    <property type="entry name" value="AB_hydrolase_1"/>
</dbReference>
<dbReference type="PANTHER" id="PTHR37017:SF11">
    <property type="entry name" value="ESTERASE_LIPASE_THIOESTERASE DOMAIN-CONTAINING PROTEIN"/>
    <property type="match status" value="1"/>
</dbReference>
<dbReference type="PANTHER" id="PTHR37017">
    <property type="entry name" value="AB HYDROLASE-1 DOMAIN-CONTAINING PROTEIN-RELATED"/>
    <property type="match status" value="1"/>
</dbReference>
<dbReference type="AlphaFoldDB" id="A0A318RQ52"/>
<dbReference type="InterPro" id="IPR029058">
    <property type="entry name" value="AB_hydrolase_fold"/>
</dbReference>
<dbReference type="EMBL" id="QJSP01000006">
    <property type="protein sequence ID" value="PYE17327.1"/>
    <property type="molecule type" value="Genomic_DNA"/>
</dbReference>
<feature type="transmembrane region" description="Helical" evidence="1">
    <location>
        <begin position="12"/>
        <end position="32"/>
    </location>
</feature>
<feature type="domain" description="AB hydrolase-1" evidence="2">
    <location>
        <begin position="44"/>
        <end position="269"/>
    </location>
</feature>
<keyword evidence="1" id="KW-0472">Membrane</keyword>
<comment type="caution">
    <text evidence="3">The sequence shown here is derived from an EMBL/GenBank/DDBJ whole genome shotgun (WGS) entry which is preliminary data.</text>
</comment>
<accession>A0A318RQ52</accession>
<evidence type="ECO:0000259" key="2">
    <source>
        <dbReference type="Pfam" id="PF12697"/>
    </source>
</evidence>
<keyword evidence="1" id="KW-0812">Transmembrane</keyword>
<keyword evidence="1" id="KW-1133">Transmembrane helix</keyword>
<evidence type="ECO:0000313" key="3">
    <source>
        <dbReference type="EMBL" id="PYE17327.1"/>
    </source>
</evidence>
<dbReference type="Pfam" id="PF12697">
    <property type="entry name" value="Abhydrolase_6"/>
    <property type="match status" value="1"/>
</dbReference>
<proteinExistence type="predicted"/>